<evidence type="ECO:0000256" key="1">
    <source>
        <dbReference type="ARBA" id="ARBA00022723"/>
    </source>
</evidence>
<dbReference type="GO" id="GO:0046872">
    <property type="term" value="F:metal ion binding"/>
    <property type="evidence" value="ECO:0007669"/>
    <property type="project" value="UniProtKB-KW"/>
</dbReference>
<dbReference type="Pfam" id="PF00403">
    <property type="entry name" value="HMA"/>
    <property type="match status" value="2"/>
</dbReference>
<dbReference type="Gene3D" id="3.30.70.100">
    <property type="match status" value="2"/>
</dbReference>
<name>H8KRC4_SOLCM</name>
<dbReference type="InterPro" id="IPR006121">
    <property type="entry name" value="HMA_dom"/>
</dbReference>
<evidence type="ECO:0000313" key="5">
    <source>
        <dbReference type="Proteomes" id="UP000007590"/>
    </source>
</evidence>
<dbReference type="Proteomes" id="UP000007590">
    <property type="component" value="Chromosome"/>
</dbReference>
<evidence type="ECO:0000259" key="3">
    <source>
        <dbReference type="PROSITE" id="PS50846"/>
    </source>
</evidence>
<feature type="domain" description="HMA" evidence="3">
    <location>
        <begin position="25"/>
        <end position="90"/>
    </location>
</feature>
<organism evidence="4 5">
    <name type="scientific">Solitalea canadensis (strain ATCC 29591 / DSM 3403 / JCM 21819 / LMG 8368 / NBRC 15130 / NCIMB 12057 / USAM 9D)</name>
    <name type="common">Flexibacter canadensis</name>
    <dbReference type="NCBI Taxonomy" id="929556"/>
    <lineage>
        <taxon>Bacteria</taxon>
        <taxon>Pseudomonadati</taxon>
        <taxon>Bacteroidota</taxon>
        <taxon>Sphingobacteriia</taxon>
        <taxon>Sphingobacteriales</taxon>
        <taxon>Sphingobacteriaceae</taxon>
        <taxon>Solitalea</taxon>
    </lineage>
</organism>
<dbReference type="PANTHER" id="PTHR46594">
    <property type="entry name" value="P-TYPE CATION-TRANSPORTING ATPASE"/>
    <property type="match status" value="1"/>
</dbReference>
<dbReference type="CDD" id="cd00371">
    <property type="entry name" value="HMA"/>
    <property type="match status" value="2"/>
</dbReference>
<protein>
    <submittedName>
        <fullName evidence="4">Copper chaperone</fullName>
    </submittedName>
</protein>
<dbReference type="FunFam" id="3.30.70.100:FF:000001">
    <property type="entry name" value="ATPase copper transporting beta"/>
    <property type="match status" value="1"/>
</dbReference>
<feature type="domain" description="HMA" evidence="3">
    <location>
        <begin position="123"/>
        <end position="190"/>
    </location>
</feature>
<gene>
    <name evidence="4" type="ordered locus">Solca_2349</name>
</gene>
<keyword evidence="5" id="KW-1185">Reference proteome</keyword>
<reference evidence="4" key="1">
    <citation type="submission" date="2012-02" db="EMBL/GenBank/DDBJ databases">
        <title>The complete genome of Solitalea canadensis DSM 3403.</title>
        <authorList>
            <consortium name="US DOE Joint Genome Institute (JGI-PGF)"/>
            <person name="Lucas S."/>
            <person name="Copeland A."/>
            <person name="Lapidus A."/>
            <person name="Glavina del Rio T."/>
            <person name="Dalin E."/>
            <person name="Tice H."/>
            <person name="Bruce D."/>
            <person name="Goodwin L."/>
            <person name="Pitluck S."/>
            <person name="Peters L."/>
            <person name="Ovchinnikova G."/>
            <person name="Lu M."/>
            <person name="Kyrpides N."/>
            <person name="Mavromatis K."/>
            <person name="Ivanova N."/>
            <person name="Brettin T."/>
            <person name="Detter J.C."/>
            <person name="Han C."/>
            <person name="Larimer F."/>
            <person name="Land M."/>
            <person name="Hauser L."/>
            <person name="Markowitz V."/>
            <person name="Cheng J.-F."/>
            <person name="Hugenholtz P."/>
            <person name="Woyke T."/>
            <person name="Wu D."/>
            <person name="Spring S."/>
            <person name="Schroeder M."/>
            <person name="Kopitz M."/>
            <person name="Brambilla E."/>
            <person name="Klenk H.-P."/>
            <person name="Eisen J.A."/>
        </authorList>
    </citation>
    <scope>NUCLEOTIDE SEQUENCE</scope>
    <source>
        <strain evidence="4">DSM 3403</strain>
    </source>
</reference>
<sequence>MKKLKFILSAVLLSFAAQYSVAQEIKTEIFKVGGNCGMCENRIENAAKKIDGVQSAEWDEATKQLKVSYTSPASLLSIQKAIAEAGHDTEGTKATSKAYDKLHGCCQYTREVTSQEAPKGKVQTVFFKVSGMTCADGCAKGIEKALYKHKGVKQSEVNFETGVAKVVFDQSKLSIDQMKKIIEDFSPEGESSKYRAEVVAN</sequence>
<dbReference type="RefSeq" id="WP_014680618.1">
    <property type="nucleotide sequence ID" value="NC_017770.1"/>
</dbReference>
<dbReference type="HOGENOM" id="CLU_1359646_0_0_10"/>
<dbReference type="eggNOG" id="COG2608">
    <property type="taxonomic scope" value="Bacteria"/>
</dbReference>
<accession>H8KRC4</accession>
<dbReference type="PANTHER" id="PTHR46594:SF4">
    <property type="entry name" value="P-TYPE CATION-TRANSPORTING ATPASE"/>
    <property type="match status" value="1"/>
</dbReference>
<dbReference type="PROSITE" id="PS50846">
    <property type="entry name" value="HMA_2"/>
    <property type="match status" value="2"/>
</dbReference>
<feature type="signal peptide" evidence="2">
    <location>
        <begin position="1"/>
        <end position="22"/>
    </location>
</feature>
<evidence type="ECO:0000256" key="2">
    <source>
        <dbReference type="SAM" id="SignalP"/>
    </source>
</evidence>
<dbReference type="InterPro" id="IPR036163">
    <property type="entry name" value="HMA_dom_sf"/>
</dbReference>
<proteinExistence type="predicted"/>
<keyword evidence="1" id="KW-0479">Metal-binding</keyword>
<dbReference type="KEGG" id="scn:Solca_2349"/>
<keyword evidence="2" id="KW-0732">Signal</keyword>
<dbReference type="STRING" id="929556.Solca_2349"/>
<feature type="chain" id="PRO_5003613319" evidence="2">
    <location>
        <begin position="23"/>
        <end position="201"/>
    </location>
</feature>
<dbReference type="AlphaFoldDB" id="H8KRC4"/>
<dbReference type="SUPFAM" id="SSF55008">
    <property type="entry name" value="HMA, heavy metal-associated domain"/>
    <property type="match status" value="2"/>
</dbReference>
<evidence type="ECO:0000313" key="4">
    <source>
        <dbReference type="EMBL" id="AFD07391.1"/>
    </source>
</evidence>
<dbReference type="OrthoDB" id="5513217at2"/>
<dbReference type="EMBL" id="CP003349">
    <property type="protein sequence ID" value="AFD07391.1"/>
    <property type="molecule type" value="Genomic_DNA"/>
</dbReference>